<dbReference type="Pfam" id="PF01546">
    <property type="entry name" value="Peptidase_M20"/>
    <property type="match status" value="1"/>
</dbReference>
<dbReference type="STRING" id="5888.A0C3B0"/>
<dbReference type="InParanoid" id="A0C3B0"/>
<keyword evidence="1" id="KW-0645">Protease</keyword>
<name>A0C3B0_PARTE</name>
<evidence type="ECO:0000256" key="1">
    <source>
        <dbReference type="ARBA" id="ARBA00022670"/>
    </source>
</evidence>
<dbReference type="EMBL" id="CT868038">
    <property type="protein sequence ID" value="CAK65277.1"/>
    <property type="molecule type" value="Genomic_DNA"/>
</dbReference>
<dbReference type="InterPro" id="IPR051458">
    <property type="entry name" value="Cyt/Met_Dipeptidase"/>
</dbReference>
<proteinExistence type="predicted"/>
<dbReference type="PANTHER" id="PTHR43270:SF4">
    <property type="entry name" value="CARNOSINE DIPEPTIDASE 2, ISOFORM A"/>
    <property type="match status" value="1"/>
</dbReference>
<keyword evidence="3" id="KW-0378">Hydrolase</keyword>
<evidence type="ECO:0000256" key="2">
    <source>
        <dbReference type="ARBA" id="ARBA00022723"/>
    </source>
</evidence>
<dbReference type="eggNOG" id="KOG2276">
    <property type="taxonomic scope" value="Eukaryota"/>
</dbReference>
<dbReference type="AlphaFoldDB" id="A0C3B0"/>
<protein>
    <recommendedName>
        <fullName evidence="6">Peptidase M20 dimerisation domain-containing protein</fullName>
    </recommendedName>
</protein>
<dbReference type="Gene3D" id="3.30.70.360">
    <property type="match status" value="1"/>
</dbReference>
<keyword evidence="2" id="KW-0479">Metal-binding</keyword>
<dbReference type="OrthoDB" id="7832001at2759"/>
<reference evidence="4 5" key="1">
    <citation type="journal article" date="2006" name="Nature">
        <title>Global trends of whole-genome duplications revealed by the ciliate Paramecium tetraurelia.</title>
        <authorList>
            <consortium name="Genoscope"/>
            <person name="Aury J.-M."/>
            <person name="Jaillon O."/>
            <person name="Duret L."/>
            <person name="Noel B."/>
            <person name="Jubin C."/>
            <person name="Porcel B.M."/>
            <person name="Segurens B."/>
            <person name="Daubin V."/>
            <person name="Anthouard V."/>
            <person name="Aiach N."/>
            <person name="Arnaiz O."/>
            <person name="Billaut A."/>
            <person name="Beisson J."/>
            <person name="Blanc I."/>
            <person name="Bouhouche K."/>
            <person name="Camara F."/>
            <person name="Duharcourt S."/>
            <person name="Guigo R."/>
            <person name="Gogendeau D."/>
            <person name="Katinka M."/>
            <person name="Keller A.-M."/>
            <person name="Kissmehl R."/>
            <person name="Klotz C."/>
            <person name="Koll F."/>
            <person name="Le Moue A."/>
            <person name="Lepere C."/>
            <person name="Malinsky S."/>
            <person name="Nowacki M."/>
            <person name="Nowak J.K."/>
            <person name="Plattner H."/>
            <person name="Poulain J."/>
            <person name="Ruiz F."/>
            <person name="Serrano V."/>
            <person name="Zagulski M."/>
            <person name="Dessen P."/>
            <person name="Betermier M."/>
            <person name="Weissenbach J."/>
            <person name="Scarpelli C."/>
            <person name="Schachter V."/>
            <person name="Sperling L."/>
            <person name="Meyer E."/>
            <person name="Cohen J."/>
            <person name="Wincker P."/>
        </authorList>
    </citation>
    <scope>NUCLEOTIDE SEQUENCE [LARGE SCALE GENOMIC DNA]</scope>
    <source>
        <strain evidence="4 5">Stock d4-2</strain>
    </source>
</reference>
<evidence type="ECO:0000313" key="5">
    <source>
        <dbReference type="Proteomes" id="UP000000600"/>
    </source>
</evidence>
<dbReference type="RefSeq" id="XP_001432674.1">
    <property type="nucleotide sequence ID" value="XM_001432637.1"/>
</dbReference>
<dbReference type="GO" id="GO:0046872">
    <property type="term" value="F:metal ion binding"/>
    <property type="evidence" value="ECO:0007669"/>
    <property type="project" value="UniProtKB-KW"/>
</dbReference>
<dbReference type="Proteomes" id="UP000000600">
    <property type="component" value="Unassembled WGS sequence"/>
</dbReference>
<dbReference type="HOGENOM" id="CLU_029469_0_0_1"/>
<organism evidence="4 5">
    <name type="scientific">Paramecium tetraurelia</name>
    <dbReference type="NCBI Taxonomy" id="5888"/>
    <lineage>
        <taxon>Eukaryota</taxon>
        <taxon>Sar</taxon>
        <taxon>Alveolata</taxon>
        <taxon>Ciliophora</taxon>
        <taxon>Intramacronucleata</taxon>
        <taxon>Oligohymenophorea</taxon>
        <taxon>Peniculida</taxon>
        <taxon>Parameciidae</taxon>
        <taxon>Paramecium</taxon>
    </lineage>
</organism>
<keyword evidence="5" id="KW-1185">Reference proteome</keyword>
<dbReference type="KEGG" id="ptm:GSPATT00034756001"/>
<dbReference type="SUPFAM" id="SSF53187">
    <property type="entry name" value="Zn-dependent exopeptidases"/>
    <property type="match status" value="1"/>
</dbReference>
<evidence type="ECO:0000313" key="4">
    <source>
        <dbReference type="EMBL" id="CAK65277.1"/>
    </source>
</evidence>
<evidence type="ECO:0008006" key="6">
    <source>
        <dbReference type="Google" id="ProtNLM"/>
    </source>
</evidence>
<sequence>MEQFIEQFTREQILPSLADFIRIPNLSPQFDPQWLENGLLDKACNHIVTWIESQSIPNCKVEVLSIKGAPKAIHVRICAQNPITVFYYGHYDKQPHFPGWREGFGPTTPVIEGHRMYGRGVADDGYAPYAAIAALQTLISQKLEHPTIEMLFEGEEESGSNFLMQYFDKLELKRVDIMVALDSGSGDYERLWLTSSLRGSMKIDLCVKVLEAPISSDESGIVPQALNIMRTLLNRLEDPVTGQVHKSLQTIIPADRYEECLLSADLVQIEFSRQCDKMESCKIQQYINRNWKPSVSYIGQDGLPSVRQINDQIIPELIIRLSIRLPPNKCAKEAAIFVKQLLEKDPPFNADVKANIISAGTGLNINSFSPKLKDILNTASKLFFNDKESRVFHEGASIPFLNQLNERSPQAEFLVLGVLGPDSNAHGANEMLDLNYMKGLIGCLAYTMNQFIKQ</sequence>
<dbReference type="GeneID" id="5018459"/>
<accession>A0C3B0</accession>
<gene>
    <name evidence="4" type="ORF">GSPATT00034756001</name>
</gene>
<dbReference type="OMA" id="ADRYEEC"/>
<dbReference type="CDD" id="cd05682">
    <property type="entry name" value="M20_dipept_dapE"/>
    <property type="match status" value="1"/>
</dbReference>
<evidence type="ECO:0000256" key="3">
    <source>
        <dbReference type="ARBA" id="ARBA00022801"/>
    </source>
</evidence>
<dbReference type="PANTHER" id="PTHR43270">
    <property type="entry name" value="BETA-ALA-HIS DIPEPTIDASE"/>
    <property type="match status" value="1"/>
</dbReference>
<dbReference type="GO" id="GO:0008233">
    <property type="term" value="F:peptidase activity"/>
    <property type="evidence" value="ECO:0000318"/>
    <property type="project" value="GO_Central"/>
</dbReference>
<dbReference type="Gene3D" id="3.40.630.10">
    <property type="entry name" value="Zn peptidases"/>
    <property type="match status" value="1"/>
</dbReference>
<dbReference type="InterPro" id="IPR002933">
    <property type="entry name" value="Peptidase_M20"/>
</dbReference>
<dbReference type="GO" id="GO:0006508">
    <property type="term" value="P:proteolysis"/>
    <property type="evidence" value="ECO:0000318"/>
    <property type="project" value="GO_Central"/>
</dbReference>